<dbReference type="Gene3D" id="2.40.50.1070">
    <property type="match status" value="1"/>
</dbReference>
<sequence length="490" mass="57430">MIKIGKKLTSGKFCNHKQTFTVFKTQRCKFQNLSYVDQLKIKKQDFVKAFKNVLITLLYDEKLDDDIRHKQQDFGEQICISTEDIQPLTSTNFKDILTNDVLTIGENENGEKKIGKYTRIYDKLTLEDQQNFDQENFDFIIKPEFTWKSILTKFHEADYPNDFKIISNHFEEFIKHNPLPVQKFASYYTSFWHWNKFELRKTRNGQTMLIVPFNPQNLSNEEISEQKKNLKDYFINGPGKQCKLGSLIFQVLDPKHEFSSIKKNFELLHGSEKLIENCGAKEFEFSADNYYPQVFESYEKLNVSLSEMLKSANKDLGTNRLIELDGVNGVLGSLVSDCYEKYYSIQNSQNTAINAKNNLIKNGLCEDYFCLESNLTKSMKHLKSILNDSGENSKISFVFQDFKQPMFDYQKHQKKKLLIKLRAHDQIKNILLVTNLNALFKLEQYCYELMTGERRRERIFGRPFCAVSAKLIDLKPMVSNCYAIIRLDRE</sequence>
<keyword evidence="2" id="KW-1185">Reference proteome</keyword>
<organism evidence="1 2">
    <name type="scientific">Brachionus plicatilis</name>
    <name type="common">Marine rotifer</name>
    <name type="synonym">Brachionus muelleri</name>
    <dbReference type="NCBI Taxonomy" id="10195"/>
    <lineage>
        <taxon>Eukaryota</taxon>
        <taxon>Metazoa</taxon>
        <taxon>Spiralia</taxon>
        <taxon>Gnathifera</taxon>
        <taxon>Rotifera</taxon>
        <taxon>Eurotatoria</taxon>
        <taxon>Monogononta</taxon>
        <taxon>Pseudotrocha</taxon>
        <taxon>Ploima</taxon>
        <taxon>Brachionidae</taxon>
        <taxon>Brachionus</taxon>
    </lineage>
</organism>
<keyword evidence="1" id="KW-0808">Transferase</keyword>
<dbReference type="PANTHER" id="PTHR45904:SF2">
    <property type="entry name" value="TRNA (URACIL-5-)-METHYLTRANSFERASE HOMOLOG A"/>
    <property type="match status" value="1"/>
</dbReference>
<dbReference type="OrthoDB" id="10250660at2759"/>
<evidence type="ECO:0000313" key="1">
    <source>
        <dbReference type="EMBL" id="RMZ99482.1"/>
    </source>
</evidence>
<dbReference type="AlphaFoldDB" id="A0A3M7PK80"/>
<reference evidence="1 2" key="1">
    <citation type="journal article" date="2018" name="Sci. Rep.">
        <title>Genomic signatures of local adaptation to the degree of environmental predictability in rotifers.</title>
        <authorList>
            <person name="Franch-Gras L."/>
            <person name="Hahn C."/>
            <person name="Garcia-Roger E.M."/>
            <person name="Carmona M.J."/>
            <person name="Serra M."/>
            <person name="Gomez A."/>
        </authorList>
    </citation>
    <scope>NUCLEOTIDE SEQUENCE [LARGE SCALE GENOMIC DNA]</scope>
    <source>
        <strain evidence="1">HYR1</strain>
    </source>
</reference>
<accession>A0A3M7PK80</accession>
<gene>
    <name evidence="1" type="ORF">BpHYR1_028731</name>
</gene>
<dbReference type="GO" id="GO:0003723">
    <property type="term" value="F:RNA binding"/>
    <property type="evidence" value="ECO:0007669"/>
    <property type="project" value="TreeGrafter"/>
</dbReference>
<comment type="caution">
    <text evidence="1">The sequence shown here is derived from an EMBL/GenBank/DDBJ whole genome shotgun (WGS) entry which is preliminary data.</text>
</comment>
<name>A0A3M7PK80_BRAPC</name>
<keyword evidence="1" id="KW-0489">Methyltransferase</keyword>
<dbReference type="PANTHER" id="PTHR45904">
    <property type="entry name" value="TRNA (URACIL-5-)-METHYLTRANSFERASE"/>
    <property type="match status" value="1"/>
</dbReference>
<protein>
    <submittedName>
        <fullName evidence="1">tRNA (Uracil(54)-C(5))-methyltransferase-like protein</fullName>
    </submittedName>
</protein>
<dbReference type="STRING" id="10195.A0A3M7PK80"/>
<dbReference type="EMBL" id="REGN01010204">
    <property type="protein sequence ID" value="RMZ99482.1"/>
    <property type="molecule type" value="Genomic_DNA"/>
</dbReference>
<dbReference type="GO" id="GO:0008168">
    <property type="term" value="F:methyltransferase activity"/>
    <property type="evidence" value="ECO:0007669"/>
    <property type="project" value="UniProtKB-KW"/>
</dbReference>
<dbReference type="GO" id="GO:0032259">
    <property type="term" value="P:methylation"/>
    <property type="evidence" value="ECO:0007669"/>
    <property type="project" value="UniProtKB-KW"/>
</dbReference>
<proteinExistence type="predicted"/>
<evidence type="ECO:0000313" key="2">
    <source>
        <dbReference type="Proteomes" id="UP000276133"/>
    </source>
</evidence>
<dbReference type="InterPro" id="IPR045850">
    <property type="entry name" value="TRM2_met"/>
</dbReference>
<dbReference type="Proteomes" id="UP000276133">
    <property type="component" value="Unassembled WGS sequence"/>
</dbReference>